<sequence length="399" mass="45722">MIIPYFWKTSKTNYNEVIIGGAPAVTYREVLLHNVVDKPLQSALQPLNLMQRLFICAKYSIRDNFIVSNTNTYNYVGLSCALIFRFILLYSLITSINQMIGITSLLSLCDIDDFIFFSIGFIINYYSNIVQCNNNVFLILKVQHVIRNLKIDVKVMKTFVVSNWCYIIALNCVFISSNAYYCMFHVVGNGWDHLSSYTSITFDINIVYASFILSLLRRLVTAWIKEIESNGACNTDCYWNAMFDLYVNILEAYKFLRITFRLQILYYTVHTVCHGLMTEAILLQLRQIVTTSPEKFGVYAVLSQMWLVKNVALQIVLCVESERFYAAMEQIPSVCTELIQSRGCTDTQRRVCKNIQRLQVTSFTKMSGLGLFVVDVTLPLRIAGVLTSYTLAILQFALS</sequence>
<feature type="transmembrane region" description="Helical" evidence="1">
    <location>
        <begin position="73"/>
        <end position="93"/>
    </location>
</feature>
<evidence type="ECO:0000256" key="1">
    <source>
        <dbReference type="SAM" id="Phobius"/>
    </source>
</evidence>
<proteinExistence type="predicted"/>
<dbReference type="RefSeq" id="XP_050552104.1">
    <property type="nucleotide sequence ID" value="XM_050696147.1"/>
</dbReference>
<keyword evidence="1" id="KW-0812">Transmembrane</keyword>
<dbReference type="Proteomes" id="UP000829999">
    <property type="component" value="Chromosome 10"/>
</dbReference>
<name>A0A9R0DS04_SPOFR</name>
<keyword evidence="1" id="KW-1133">Transmembrane helix</keyword>
<protein>
    <submittedName>
        <fullName evidence="3">Uncharacterized protein LOC118277735 isoform X1</fullName>
    </submittedName>
</protein>
<reference evidence="3" key="1">
    <citation type="submission" date="2025-08" db="UniProtKB">
        <authorList>
            <consortium name="RefSeq"/>
        </authorList>
    </citation>
    <scope>IDENTIFICATION</scope>
    <source>
        <tissue evidence="3">Whole larval tissue</tissue>
    </source>
</reference>
<organism evidence="2 3">
    <name type="scientific">Spodoptera frugiperda</name>
    <name type="common">Fall armyworm</name>
    <dbReference type="NCBI Taxonomy" id="7108"/>
    <lineage>
        <taxon>Eukaryota</taxon>
        <taxon>Metazoa</taxon>
        <taxon>Ecdysozoa</taxon>
        <taxon>Arthropoda</taxon>
        <taxon>Hexapoda</taxon>
        <taxon>Insecta</taxon>
        <taxon>Pterygota</taxon>
        <taxon>Neoptera</taxon>
        <taxon>Endopterygota</taxon>
        <taxon>Lepidoptera</taxon>
        <taxon>Glossata</taxon>
        <taxon>Ditrysia</taxon>
        <taxon>Noctuoidea</taxon>
        <taxon>Noctuidae</taxon>
        <taxon>Amphipyrinae</taxon>
        <taxon>Spodoptera</taxon>
    </lineage>
</organism>
<keyword evidence="1" id="KW-0472">Membrane</keyword>
<evidence type="ECO:0000313" key="2">
    <source>
        <dbReference type="Proteomes" id="UP000829999"/>
    </source>
</evidence>
<evidence type="ECO:0000313" key="3">
    <source>
        <dbReference type="RefSeq" id="XP_050552104.1"/>
    </source>
</evidence>
<dbReference type="OrthoDB" id="7490805at2759"/>
<accession>A0A9R0DS04</accession>
<dbReference type="AlphaFoldDB" id="A0A9R0DS04"/>
<dbReference type="GeneID" id="118277735"/>
<keyword evidence="2" id="KW-1185">Reference proteome</keyword>
<feature type="transmembrane region" description="Helical" evidence="1">
    <location>
        <begin position="164"/>
        <end position="188"/>
    </location>
</feature>
<feature type="transmembrane region" description="Helical" evidence="1">
    <location>
        <begin position="194"/>
        <end position="216"/>
    </location>
</feature>
<gene>
    <name evidence="3" type="primary">LOC118277735</name>
</gene>